<evidence type="ECO:0000256" key="4">
    <source>
        <dbReference type="ARBA" id="ARBA00023136"/>
    </source>
</evidence>
<reference evidence="5 6" key="2">
    <citation type="journal article" date="2016" name="Genome Announc.">
        <title>Permanent Draft Genome Sequences for Two Variants of Frankia sp. Strain CpI1, the First Frankia Strain Isolated from Root Nodules of Comptonia peregrina.</title>
        <authorList>
            <person name="Oshone R."/>
            <person name="Hurst S.G.IV."/>
            <person name="Abebe-Akele F."/>
            <person name="Simpson S."/>
            <person name="Morris K."/>
            <person name="Thomas W.K."/>
            <person name="Tisa L.S."/>
        </authorList>
    </citation>
    <scope>NUCLEOTIDE SEQUENCE [LARGE SCALE GENOMIC DNA]</scope>
    <source>
        <strain evidence="6">CpI1-S</strain>
    </source>
</reference>
<comment type="subcellular location">
    <subcellularLocation>
        <location evidence="1">Golgi apparatus membrane</location>
        <topology evidence="1">Peripheral membrane protein</topology>
        <orientation evidence="1">Cytoplasmic side</orientation>
    </subcellularLocation>
</comment>
<gene>
    <name evidence="5" type="ORF">FF36_02138</name>
</gene>
<protein>
    <submittedName>
        <fullName evidence="5">Golgi phosphoprotein 3 (GPP34)</fullName>
    </submittedName>
</protein>
<dbReference type="Gene3D" id="1.10.3630.10">
    <property type="entry name" value="yeast vps74-n-term truncation variant domain like"/>
    <property type="match status" value="1"/>
</dbReference>
<dbReference type="EMBL" id="JYFN01000013">
    <property type="protein sequence ID" value="KJE23432.1"/>
    <property type="molecule type" value="Genomic_DNA"/>
</dbReference>
<dbReference type="GO" id="GO:0005737">
    <property type="term" value="C:cytoplasm"/>
    <property type="evidence" value="ECO:0007669"/>
    <property type="project" value="UniProtKB-ARBA"/>
</dbReference>
<comment type="caution">
    <text evidence="5">The sequence shown here is derived from an EMBL/GenBank/DDBJ whole genome shotgun (WGS) entry which is preliminary data.</text>
</comment>
<keyword evidence="3" id="KW-0446">Lipid-binding</keyword>
<reference evidence="6" key="1">
    <citation type="submission" date="2015-02" db="EMBL/GenBank/DDBJ databases">
        <title>Draft Genome of Frankia sp. CpI1-S.</title>
        <authorList>
            <person name="Oshone R.T."/>
            <person name="Ngom M."/>
            <person name="Ghodhbane-Gtari F."/>
            <person name="Gtari M."/>
            <person name="Morris K."/>
            <person name="Thomas K."/>
            <person name="Sen A."/>
            <person name="Tisa L.S."/>
        </authorList>
    </citation>
    <scope>NUCLEOTIDE SEQUENCE [LARGE SCALE GENOMIC DNA]</scope>
    <source>
        <strain evidence="6">CpI1-S</strain>
    </source>
</reference>
<evidence type="ECO:0000256" key="1">
    <source>
        <dbReference type="ARBA" id="ARBA00004255"/>
    </source>
</evidence>
<name>A0A0D8BJ58_9ACTN</name>
<keyword evidence="4" id="KW-0472">Membrane</keyword>
<evidence type="ECO:0000313" key="5">
    <source>
        <dbReference type="EMBL" id="KJE23432.1"/>
    </source>
</evidence>
<sequence length="220" mass="22938">MLLAEDLLLLALDPDRGTPVNSSRQPLGVALCGALVAELGLAGLVTEDGRRLAPIGARPAHPLLADVHAALGTVRGRRAADQFRRLDGAVGGVWSRVVDGLVDTGVLGRRRDRVLVVRITHHPVLRGEVRDEVVKRVQAAAVGDGPLDPRTGTVLALSGPSRLLEVVAPQRADRRHAKARIAAATEQTPVAPIVRKVIQEAQQAAAAAATTAAVASTASN</sequence>
<dbReference type="RefSeq" id="WP_044884803.1">
    <property type="nucleotide sequence ID" value="NZ_JYFN01000013.1"/>
</dbReference>
<keyword evidence="6" id="KW-1185">Reference proteome</keyword>
<dbReference type="Proteomes" id="UP000032545">
    <property type="component" value="Unassembled WGS sequence"/>
</dbReference>
<dbReference type="AlphaFoldDB" id="A0A0D8BJ58"/>
<evidence type="ECO:0000256" key="2">
    <source>
        <dbReference type="ARBA" id="ARBA00023034"/>
    </source>
</evidence>
<keyword evidence="2" id="KW-0333">Golgi apparatus</keyword>
<accession>A0A0D8BJ58</accession>
<organism evidence="5 6">
    <name type="scientific">Frankia torreyi</name>
    <dbReference type="NCBI Taxonomy" id="1856"/>
    <lineage>
        <taxon>Bacteria</taxon>
        <taxon>Bacillati</taxon>
        <taxon>Actinomycetota</taxon>
        <taxon>Actinomycetes</taxon>
        <taxon>Frankiales</taxon>
        <taxon>Frankiaceae</taxon>
        <taxon>Frankia</taxon>
    </lineage>
</organism>
<dbReference type="PATRIC" id="fig|1502723.3.peg.1095"/>
<dbReference type="Pfam" id="PF05719">
    <property type="entry name" value="GPP34"/>
    <property type="match status" value="1"/>
</dbReference>
<dbReference type="GO" id="GO:0070273">
    <property type="term" value="F:phosphatidylinositol-4-phosphate binding"/>
    <property type="evidence" value="ECO:0007669"/>
    <property type="project" value="InterPro"/>
</dbReference>
<evidence type="ECO:0000256" key="3">
    <source>
        <dbReference type="ARBA" id="ARBA00023121"/>
    </source>
</evidence>
<proteinExistence type="predicted"/>
<dbReference type="OrthoDB" id="3217881at2"/>
<dbReference type="InterPro" id="IPR038261">
    <property type="entry name" value="GPP34-like_sf"/>
</dbReference>
<dbReference type="InterPro" id="IPR008628">
    <property type="entry name" value="GPP34-like"/>
</dbReference>
<evidence type="ECO:0000313" key="6">
    <source>
        <dbReference type="Proteomes" id="UP000032545"/>
    </source>
</evidence>
<dbReference type="GO" id="GO:0012505">
    <property type="term" value="C:endomembrane system"/>
    <property type="evidence" value="ECO:0007669"/>
    <property type="project" value="UniProtKB-ARBA"/>
</dbReference>